<dbReference type="OrthoDB" id="2143914at2759"/>
<dbReference type="SUPFAM" id="SSF46689">
    <property type="entry name" value="Homeodomain-like"/>
    <property type="match status" value="1"/>
</dbReference>
<accession>A0A9W8LIC0</accession>
<keyword evidence="3" id="KW-1185">Reference proteome</keyword>
<gene>
    <name evidence="2" type="ORF">H4R18_002035</name>
</gene>
<evidence type="ECO:0000313" key="2">
    <source>
        <dbReference type="EMBL" id="KAJ2782886.1"/>
    </source>
</evidence>
<dbReference type="PROSITE" id="PS50090">
    <property type="entry name" value="MYB_LIKE"/>
    <property type="match status" value="2"/>
</dbReference>
<dbReference type="InterPro" id="IPR009057">
    <property type="entry name" value="Homeodomain-like_sf"/>
</dbReference>
<dbReference type="EMBL" id="JANBUL010000060">
    <property type="protein sequence ID" value="KAJ2782886.1"/>
    <property type="molecule type" value="Genomic_DNA"/>
</dbReference>
<organism evidence="2 3">
    <name type="scientific">Coemansia javaensis</name>
    <dbReference type="NCBI Taxonomy" id="2761396"/>
    <lineage>
        <taxon>Eukaryota</taxon>
        <taxon>Fungi</taxon>
        <taxon>Fungi incertae sedis</taxon>
        <taxon>Zoopagomycota</taxon>
        <taxon>Kickxellomycotina</taxon>
        <taxon>Kickxellomycetes</taxon>
        <taxon>Kickxellales</taxon>
        <taxon>Kickxellaceae</taxon>
        <taxon>Coemansia</taxon>
    </lineage>
</organism>
<protein>
    <recommendedName>
        <fullName evidence="1">Myb-like domain-containing protein</fullName>
    </recommendedName>
</protein>
<dbReference type="Proteomes" id="UP001140217">
    <property type="component" value="Unassembled WGS sequence"/>
</dbReference>
<comment type="caution">
    <text evidence="2">The sequence shown here is derived from an EMBL/GenBank/DDBJ whole genome shotgun (WGS) entry which is preliminary data.</text>
</comment>
<dbReference type="InterPro" id="IPR001005">
    <property type="entry name" value="SANT/Myb"/>
</dbReference>
<dbReference type="SMART" id="SM00717">
    <property type="entry name" value="SANT"/>
    <property type="match status" value="2"/>
</dbReference>
<sequence length="635" mass="72263">MPHGRKLRRPAAARTVVEVVVERPAKRRRSQRTAAMLEAAARTKQGWVARVTQRADREYDAGRGRIDWEAVATELGLPLIGCLHLFDASLSKVPVRSLPAMADWSKDDVDALRAFVSDNIDVLSGDEWRLAGVYMNARYSDCLRAYRQCGQVRMTDDMHASIAKCRESGMEWGEIYEQFPLYSNSAVLCHAFNSHTARFSGRKEPGTTFTRWEPAETERVREIIEQTYTLGRQRATVDAIASEFPDKDAVSDDPAESKAGRWTDEDMARVVDLVEGYRGSSVDWEAVGMKMGRTARSCLQKYGALHIQMQVEPQARHADAVAEEVRRQLESGPAVDWTRVSWAVGLSELDCLEICRIDDGKARWVYDPDTFSHETADRLKAFIAENYPPPTPLNTHAVSNYLWIDIKDCVRLIQLVTGEFKWTPGLYSRVIELHDQGMSFKEIARQISPYLTESRVRTCYHRIVGPRQVAVLTPEERQRGRAIIDANAGKIPYVKIRDLVREAISRPGVTVNIAGFTDGYASCHPYYRGRLEAMDRDRIFGDIESGAATAPDIARELDLPSVLLYKERRKRETERFSRRWTEREETQLLEILRNHRRPFNWDFIAAQVGTKSAQQCQGRRAHLVKNGRLDPKAGY</sequence>
<dbReference type="CDD" id="cd00167">
    <property type="entry name" value="SANT"/>
    <property type="match status" value="1"/>
</dbReference>
<feature type="domain" description="Myb-like" evidence="1">
    <location>
        <begin position="572"/>
        <end position="624"/>
    </location>
</feature>
<name>A0A9W8LIC0_9FUNG</name>
<dbReference type="AlphaFoldDB" id="A0A9W8LIC0"/>
<evidence type="ECO:0000259" key="1">
    <source>
        <dbReference type="PROSITE" id="PS50090"/>
    </source>
</evidence>
<evidence type="ECO:0000313" key="3">
    <source>
        <dbReference type="Proteomes" id="UP001140217"/>
    </source>
</evidence>
<reference evidence="2" key="1">
    <citation type="submission" date="2022-07" db="EMBL/GenBank/DDBJ databases">
        <title>Phylogenomic reconstructions and comparative analyses of Kickxellomycotina fungi.</title>
        <authorList>
            <person name="Reynolds N.K."/>
            <person name="Stajich J.E."/>
            <person name="Barry K."/>
            <person name="Grigoriev I.V."/>
            <person name="Crous P."/>
            <person name="Smith M.E."/>
        </authorList>
    </citation>
    <scope>NUCLEOTIDE SEQUENCE</scope>
    <source>
        <strain evidence="2">NBRC 105414</strain>
    </source>
</reference>
<dbReference type="Gene3D" id="1.10.10.60">
    <property type="entry name" value="Homeodomain-like"/>
    <property type="match status" value="2"/>
</dbReference>
<feature type="domain" description="Myb-like" evidence="1">
    <location>
        <begin position="254"/>
        <end position="306"/>
    </location>
</feature>
<proteinExistence type="predicted"/>